<organism evidence="1">
    <name type="scientific">Bodo saltans virus</name>
    <dbReference type="NCBI Taxonomy" id="2024608"/>
    <lineage>
        <taxon>Viruses</taxon>
        <taxon>Varidnaviria</taxon>
        <taxon>Bamfordvirae</taxon>
        <taxon>Nucleocytoviricota</taxon>
        <taxon>Megaviricetes</taxon>
        <taxon>Imitervirales</taxon>
        <taxon>Mimiviridae</taxon>
        <taxon>Klosneuvirinae</taxon>
        <taxon>Theiavirus</taxon>
        <taxon>Theiavirus salishense</taxon>
    </lineage>
</organism>
<accession>A0A2H4UUU9</accession>
<gene>
    <name evidence="1" type="ORF">BMW23_0591</name>
</gene>
<sequence length="162" mass="19082">MGRRKKEIVQLKTENISDIYNEINEETQIINDSINNIEISTKKIKKKDSNDDKKMTLKIIKKEFIENNDDNNKILEKINTIEQIGKKYIPNFKRKKDEIISDMLNMTKTDIERNIIPPNVYTIITINGNIFYRDNTNKILNSFLKDAGSYTRVNNIFTYTLN</sequence>
<dbReference type="EMBL" id="MF782455">
    <property type="protein sequence ID" value="ATZ80637.1"/>
    <property type="molecule type" value="Genomic_DNA"/>
</dbReference>
<dbReference type="Proteomes" id="UP000240325">
    <property type="component" value="Segment"/>
</dbReference>
<evidence type="ECO:0000313" key="2">
    <source>
        <dbReference type="Proteomes" id="UP000240325"/>
    </source>
</evidence>
<reference evidence="1" key="1">
    <citation type="journal article" date="2017" name="Elife">
        <title>The kinetoplastid-infecting Bodo saltans virus (BsV), a window into the most abundant giant viruses in the sea.</title>
        <authorList>
            <person name="Deeg C.M."/>
            <person name="Chow C.-E.T."/>
            <person name="Suttle C.A."/>
        </authorList>
    </citation>
    <scope>NUCLEOTIDE SEQUENCE</scope>
    <source>
        <strain evidence="1">NG1</strain>
    </source>
</reference>
<proteinExistence type="predicted"/>
<name>A0A2H4UUU9_9VIRU</name>
<keyword evidence="2" id="KW-1185">Reference proteome</keyword>
<evidence type="ECO:0000313" key="1">
    <source>
        <dbReference type="EMBL" id="ATZ80637.1"/>
    </source>
</evidence>
<protein>
    <submittedName>
        <fullName evidence="1">Uncharacterized protein</fullName>
    </submittedName>
</protein>